<evidence type="ECO:0000313" key="7">
    <source>
        <dbReference type="EMBL" id="KAF2403072.1"/>
    </source>
</evidence>
<evidence type="ECO:0000256" key="3">
    <source>
        <dbReference type="ARBA" id="ARBA00022827"/>
    </source>
</evidence>
<dbReference type="OrthoDB" id="202203at2759"/>
<keyword evidence="5" id="KW-1133">Transmembrane helix</keyword>
<dbReference type="Gene3D" id="3.50.50.100">
    <property type="match status" value="1"/>
</dbReference>
<evidence type="ECO:0000256" key="1">
    <source>
        <dbReference type="ARBA" id="ARBA00006442"/>
    </source>
</evidence>
<proteinExistence type="inferred from homology"/>
<sequence length="448" mass="48226">MERSSREPLNIVILGASFAGLSAAHGFLRKTIDDLGITRTAPKYRVVLVSPSTYLYWNIGAPRAIVSSTLIPHSTSFIPILDAFRSYPANRFGFIHGSATAVDFSNRNVTVAIESPPTSPTQLNNRWSHATIESGGSNTPTQTIPFHALIVATGTSAESPLLSLHGPHEKTVAALDAFHAGLKEASSVIVAGGGPSGVECAGQLATFLRNRTTDPQSPPPLNIVLVSGNERLLPRLPPAIGAAAEAKLKKLGVHVMHHVRLLSAQELPSGVTRCVFSDDLSITCDLFIAATGVWPNTSFLPPRVLDASGYVQADPEYLRVSGAGDRVYAVGDCAAYSKNTILDVYESIPTLLHNLRNDLWEYELKVQNPYGGAEAKLEALQDVAYSRNEAITQLVPITRFGGVGMLFGIQLPSFLVWLMKGRNYRTNKAVLAVGQGHNPYAADTYVYK</sequence>
<dbReference type="GO" id="GO:0005737">
    <property type="term" value="C:cytoplasm"/>
    <property type="evidence" value="ECO:0007669"/>
    <property type="project" value="TreeGrafter"/>
</dbReference>
<dbReference type="InterPro" id="IPR023753">
    <property type="entry name" value="FAD/NAD-binding_dom"/>
</dbReference>
<keyword evidence="5" id="KW-0472">Membrane</keyword>
<evidence type="ECO:0000313" key="8">
    <source>
        <dbReference type="Proteomes" id="UP000799640"/>
    </source>
</evidence>
<dbReference type="PRINTS" id="PR00411">
    <property type="entry name" value="PNDRDTASEI"/>
</dbReference>
<dbReference type="AlphaFoldDB" id="A0A6G1I473"/>
<protein>
    <submittedName>
        <fullName evidence="7">FAD/NAD(P)-binding domain-containing protein</fullName>
    </submittedName>
</protein>
<organism evidence="7 8">
    <name type="scientific">Trichodelitschia bisporula</name>
    <dbReference type="NCBI Taxonomy" id="703511"/>
    <lineage>
        <taxon>Eukaryota</taxon>
        <taxon>Fungi</taxon>
        <taxon>Dikarya</taxon>
        <taxon>Ascomycota</taxon>
        <taxon>Pezizomycotina</taxon>
        <taxon>Dothideomycetes</taxon>
        <taxon>Dothideomycetes incertae sedis</taxon>
        <taxon>Phaeotrichales</taxon>
        <taxon>Phaeotrichaceae</taxon>
        <taxon>Trichodelitschia</taxon>
    </lineage>
</organism>
<dbReference type="PANTHER" id="PTHR43735:SF3">
    <property type="entry name" value="FERROPTOSIS SUPPRESSOR PROTEIN 1"/>
    <property type="match status" value="1"/>
</dbReference>
<gene>
    <name evidence="7" type="ORF">EJ06DRAFT_473146</name>
</gene>
<evidence type="ECO:0000259" key="6">
    <source>
        <dbReference type="Pfam" id="PF07992"/>
    </source>
</evidence>
<feature type="transmembrane region" description="Helical" evidence="5">
    <location>
        <begin position="400"/>
        <end position="418"/>
    </location>
</feature>
<dbReference type="InterPro" id="IPR036188">
    <property type="entry name" value="FAD/NAD-bd_sf"/>
</dbReference>
<keyword evidence="8" id="KW-1185">Reference proteome</keyword>
<dbReference type="PRINTS" id="PR00368">
    <property type="entry name" value="FADPNR"/>
</dbReference>
<keyword evidence="5" id="KW-0812">Transmembrane</keyword>
<dbReference type="GO" id="GO:0050660">
    <property type="term" value="F:flavin adenine dinucleotide binding"/>
    <property type="evidence" value="ECO:0007669"/>
    <property type="project" value="TreeGrafter"/>
</dbReference>
<dbReference type="Proteomes" id="UP000799640">
    <property type="component" value="Unassembled WGS sequence"/>
</dbReference>
<keyword evidence="2" id="KW-0285">Flavoprotein</keyword>
<evidence type="ECO:0000256" key="4">
    <source>
        <dbReference type="ARBA" id="ARBA00023002"/>
    </source>
</evidence>
<name>A0A6G1I473_9PEZI</name>
<feature type="domain" description="FAD/NAD(P)-binding" evidence="6">
    <location>
        <begin position="10"/>
        <end position="338"/>
    </location>
</feature>
<dbReference type="EMBL" id="ML996690">
    <property type="protein sequence ID" value="KAF2403072.1"/>
    <property type="molecule type" value="Genomic_DNA"/>
</dbReference>
<dbReference type="Pfam" id="PF07992">
    <property type="entry name" value="Pyr_redox_2"/>
    <property type="match status" value="1"/>
</dbReference>
<comment type="similarity">
    <text evidence="1">Belongs to the FAD-dependent oxidoreductase family.</text>
</comment>
<evidence type="ECO:0000256" key="2">
    <source>
        <dbReference type="ARBA" id="ARBA00022630"/>
    </source>
</evidence>
<dbReference type="SUPFAM" id="SSF51905">
    <property type="entry name" value="FAD/NAD(P)-binding domain"/>
    <property type="match status" value="1"/>
</dbReference>
<keyword evidence="3" id="KW-0274">FAD</keyword>
<accession>A0A6G1I473</accession>
<evidence type="ECO:0000256" key="5">
    <source>
        <dbReference type="SAM" id="Phobius"/>
    </source>
</evidence>
<dbReference type="GO" id="GO:0004174">
    <property type="term" value="F:electron-transferring-flavoprotein dehydrogenase activity"/>
    <property type="evidence" value="ECO:0007669"/>
    <property type="project" value="TreeGrafter"/>
</dbReference>
<reference evidence="7" key="1">
    <citation type="journal article" date="2020" name="Stud. Mycol.">
        <title>101 Dothideomycetes genomes: a test case for predicting lifestyles and emergence of pathogens.</title>
        <authorList>
            <person name="Haridas S."/>
            <person name="Albert R."/>
            <person name="Binder M."/>
            <person name="Bloem J."/>
            <person name="Labutti K."/>
            <person name="Salamov A."/>
            <person name="Andreopoulos B."/>
            <person name="Baker S."/>
            <person name="Barry K."/>
            <person name="Bills G."/>
            <person name="Bluhm B."/>
            <person name="Cannon C."/>
            <person name="Castanera R."/>
            <person name="Culley D."/>
            <person name="Daum C."/>
            <person name="Ezra D."/>
            <person name="Gonzalez J."/>
            <person name="Henrissat B."/>
            <person name="Kuo A."/>
            <person name="Liang C."/>
            <person name="Lipzen A."/>
            <person name="Lutzoni F."/>
            <person name="Magnuson J."/>
            <person name="Mondo S."/>
            <person name="Nolan M."/>
            <person name="Ohm R."/>
            <person name="Pangilinan J."/>
            <person name="Park H.-J."/>
            <person name="Ramirez L."/>
            <person name="Alfaro M."/>
            <person name="Sun H."/>
            <person name="Tritt A."/>
            <person name="Yoshinaga Y."/>
            <person name="Zwiers L.-H."/>
            <person name="Turgeon B."/>
            <person name="Goodwin S."/>
            <person name="Spatafora J."/>
            <person name="Crous P."/>
            <person name="Grigoriev I."/>
        </authorList>
    </citation>
    <scope>NUCLEOTIDE SEQUENCE</scope>
    <source>
        <strain evidence="7">CBS 262.69</strain>
    </source>
</reference>
<keyword evidence="4" id="KW-0560">Oxidoreductase</keyword>
<dbReference type="PANTHER" id="PTHR43735">
    <property type="entry name" value="APOPTOSIS-INDUCING FACTOR 1"/>
    <property type="match status" value="1"/>
</dbReference>